<reference evidence="3" key="2">
    <citation type="submission" date="2024-04" db="EMBL/GenBank/DDBJ databases">
        <authorList>
            <person name="Chen Y."/>
            <person name="Shah S."/>
            <person name="Dougan E. K."/>
            <person name="Thang M."/>
            <person name="Chan C."/>
        </authorList>
    </citation>
    <scope>NUCLEOTIDE SEQUENCE [LARGE SCALE GENOMIC DNA]</scope>
</reference>
<evidence type="ECO:0000313" key="4">
    <source>
        <dbReference type="Proteomes" id="UP001152797"/>
    </source>
</evidence>
<dbReference type="AlphaFoldDB" id="A0A9P1CVG5"/>
<comment type="caution">
    <text evidence="2">The sequence shown here is derived from an EMBL/GenBank/DDBJ whole genome shotgun (WGS) entry which is preliminary data.</text>
</comment>
<dbReference type="Pfam" id="PF13248">
    <property type="entry name" value="Zn_ribbon_3"/>
    <property type="match status" value="1"/>
</dbReference>
<feature type="domain" description="Putative zinc-ribbon" evidence="1">
    <location>
        <begin position="179"/>
        <end position="201"/>
    </location>
</feature>
<accession>A0A9P1CVG5</accession>
<dbReference type="EMBL" id="CAMXCT010002388">
    <property type="protein sequence ID" value="CAI3997857.1"/>
    <property type="molecule type" value="Genomic_DNA"/>
</dbReference>
<evidence type="ECO:0000313" key="3">
    <source>
        <dbReference type="EMBL" id="CAL1151232.1"/>
    </source>
</evidence>
<dbReference type="EMBL" id="CAMXCT030002388">
    <property type="protein sequence ID" value="CAL4785169.1"/>
    <property type="molecule type" value="Genomic_DNA"/>
</dbReference>
<gene>
    <name evidence="2" type="ORF">C1SCF055_LOCUS24198</name>
</gene>
<keyword evidence="4" id="KW-1185">Reference proteome</keyword>
<evidence type="ECO:0000259" key="1">
    <source>
        <dbReference type="Pfam" id="PF13248"/>
    </source>
</evidence>
<sequence>MGGPRSLEAPWDRLDFQDQQAIEAYCSDLERILSMSNDGQSFAEHVAAMDQRFQEAWFTAKFGDPNADPMQAYRTPPTAGVVHPRQSSGSSISAQGSEILQRHASLLEGRFARPHAVPAAAGPPPREVSVPREVREAREAREAGSGAFTRNLASAAGPSRYASQAISAASPRVGRQDFFRRCGYCGAPVAQDVAFCSHCGYQVEAADWRSAWPRPPPPRV</sequence>
<dbReference type="EMBL" id="CAMXCT020002388">
    <property type="protein sequence ID" value="CAL1151232.1"/>
    <property type="molecule type" value="Genomic_DNA"/>
</dbReference>
<dbReference type="InterPro" id="IPR059113">
    <property type="entry name" value="Znf_ribbon"/>
</dbReference>
<dbReference type="OrthoDB" id="434378at2759"/>
<reference evidence="2" key="1">
    <citation type="submission" date="2022-10" db="EMBL/GenBank/DDBJ databases">
        <authorList>
            <person name="Chen Y."/>
            <person name="Dougan E. K."/>
            <person name="Chan C."/>
            <person name="Rhodes N."/>
            <person name="Thang M."/>
        </authorList>
    </citation>
    <scope>NUCLEOTIDE SEQUENCE</scope>
</reference>
<proteinExistence type="predicted"/>
<organism evidence="2">
    <name type="scientific">Cladocopium goreaui</name>
    <dbReference type="NCBI Taxonomy" id="2562237"/>
    <lineage>
        <taxon>Eukaryota</taxon>
        <taxon>Sar</taxon>
        <taxon>Alveolata</taxon>
        <taxon>Dinophyceae</taxon>
        <taxon>Suessiales</taxon>
        <taxon>Symbiodiniaceae</taxon>
        <taxon>Cladocopium</taxon>
    </lineage>
</organism>
<evidence type="ECO:0000313" key="2">
    <source>
        <dbReference type="EMBL" id="CAI3997857.1"/>
    </source>
</evidence>
<protein>
    <recommendedName>
        <fullName evidence="1">Putative zinc-ribbon domain-containing protein</fullName>
    </recommendedName>
</protein>
<name>A0A9P1CVG5_9DINO</name>
<dbReference type="Proteomes" id="UP001152797">
    <property type="component" value="Unassembled WGS sequence"/>
</dbReference>